<evidence type="ECO:0008006" key="3">
    <source>
        <dbReference type="Google" id="ProtNLM"/>
    </source>
</evidence>
<accession>A0ABP0M9X8</accession>
<gene>
    <name evidence="1" type="ORF">CCMP2556_LOCUS24895</name>
</gene>
<organism evidence="1 2">
    <name type="scientific">Durusdinium trenchii</name>
    <dbReference type="NCBI Taxonomy" id="1381693"/>
    <lineage>
        <taxon>Eukaryota</taxon>
        <taxon>Sar</taxon>
        <taxon>Alveolata</taxon>
        <taxon>Dinophyceae</taxon>
        <taxon>Suessiales</taxon>
        <taxon>Symbiodiniaceae</taxon>
        <taxon>Durusdinium</taxon>
    </lineage>
</organism>
<comment type="caution">
    <text evidence="1">The sequence shown here is derived from an EMBL/GenBank/DDBJ whole genome shotgun (WGS) entry which is preliminary data.</text>
</comment>
<name>A0ABP0M9X8_9DINO</name>
<protein>
    <recommendedName>
        <fullName evidence="3">FACT complex subunit SSRP1</fullName>
    </recommendedName>
</protein>
<keyword evidence="2" id="KW-1185">Reference proteome</keyword>
<dbReference type="Proteomes" id="UP001642484">
    <property type="component" value="Unassembled WGS sequence"/>
</dbReference>
<evidence type="ECO:0000313" key="1">
    <source>
        <dbReference type="EMBL" id="CAK9048312.1"/>
    </source>
</evidence>
<reference evidence="1 2" key="1">
    <citation type="submission" date="2024-02" db="EMBL/GenBank/DDBJ databases">
        <authorList>
            <person name="Chen Y."/>
            <person name="Shah S."/>
            <person name="Dougan E. K."/>
            <person name="Thang M."/>
            <person name="Chan C."/>
        </authorList>
    </citation>
    <scope>NUCLEOTIDE SEQUENCE [LARGE SCALE GENOMIC DNA]</scope>
</reference>
<sequence>MSLLAPMVSFPRPSNFQGCTFDATTAVDATVTGVLMDGLCYRNFVVEQKNFNGQPGWAPDKVHVRSEAHLHTRACLVVNYCAKTGFYLLRPTTGDYAYEAQMEEGTSAEKVFDFLIEARHSSCTTTTTTEKANMDSAQKMQAIGAS</sequence>
<dbReference type="EMBL" id="CAXAMN010016476">
    <property type="protein sequence ID" value="CAK9048312.1"/>
    <property type="molecule type" value="Genomic_DNA"/>
</dbReference>
<evidence type="ECO:0000313" key="2">
    <source>
        <dbReference type="Proteomes" id="UP001642484"/>
    </source>
</evidence>
<proteinExistence type="predicted"/>
<feature type="non-terminal residue" evidence="1">
    <location>
        <position position="146"/>
    </location>
</feature>